<feature type="chain" id="PRO_5004481965" evidence="2">
    <location>
        <begin position="23"/>
        <end position="200"/>
    </location>
</feature>
<protein>
    <submittedName>
        <fullName evidence="4">Putative exported protein</fullName>
    </submittedName>
</protein>
<organism evidence="4 5">
    <name type="scientific">Arcticibacter svalbardensis MN12-7</name>
    <dbReference type="NCBI Taxonomy" id="1150600"/>
    <lineage>
        <taxon>Bacteria</taxon>
        <taxon>Pseudomonadati</taxon>
        <taxon>Bacteroidota</taxon>
        <taxon>Sphingobacteriia</taxon>
        <taxon>Sphingobacteriales</taxon>
        <taxon>Sphingobacteriaceae</taxon>
        <taxon>Arcticibacter</taxon>
    </lineage>
</organism>
<proteinExistence type="predicted"/>
<dbReference type="PANTHER" id="PTHR38593">
    <property type="entry name" value="BLR2558 PROTEIN"/>
    <property type="match status" value="1"/>
</dbReference>
<feature type="compositionally biased region" description="Polar residues" evidence="1">
    <location>
        <begin position="27"/>
        <end position="39"/>
    </location>
</feature>
<dbReference type="InterPro" id="IPR025419">
    <property type="entry name" value="DUF4142"/>
</dbReference>
<dbReference type="PROSITE" id="PS51257">
    <property type="entry name" value="PROKAR_LIPOPROTEIN"/>
    <property type="match status" value="1"/>
</dbReference>
<feature type="region of interest" description="Disordered" evidence="1">
    <location>
        <begin position="20"/>
        <end position="39"/>
    </location>
</feature>
<dbReference type="RefSeq" id="WP_016194625.1">
    <property type="nucleotide sequence ID" value="NZ_AQPN01000051.1"/>
</dbReference>
<feature type="signal peptide" evidence="2">
    <location>
        <begin position="1"/>
        <end position="22"/>
    </location>
</feature>
<keyword evidence="5" id="KW-1185">Reference proteome</keyword>
<dbReference type="OrthoDB" id="883203at2"/>
<keyword evidence="2" id="KW-0732">Signal</keyword>
<evidence type="ECO:0000313" key="4">
    <source>
        <dbReference type="EMBL" id="EOR95383.1"/>
    </source>
</evidence>
<dbReference type="InterPro" id="IPR012347">
    <property type="entry name" value="Ferritin-like"/>
</dbReference>
<reference evidence="4 5" key="1">
    <citation type="journal article" date="2013" name="Genome Announc.">
        <title>Draft Genome Sequence of Arcticibacter svalbardensis Strain MN12-7T, a Member of the Family Sphingobacteriaceae Isolated from an Arctic Soil Sample.</title>
        <authorList>
            <person name="Shivaji S."/>
            <person name="Ara S."/>
            <person name="Prasad S."/>
            <person name="Manasa B.P."/>
            <person name="Begum Z."/>
            <person name="Singh A."/>
            <person name="Kumar Pinnaka A."/>
        </authorList>
    </citation>
    <scope>NUCLEOTIDE SEQUENCE [LARGE SCALE GENOMIC DNA]</scope>
    <source>
        <strain evidence="4 5">MN12-7</strain>
    </source>
</reference>
<evidence type="ECO:0000313" key="5">
    <source>
        <dbReference type="Proteomes" id="UP000014174"/>
    </source>
</evidence>
<evidence type="ECO:0000259" key="3">
    <source>
        <dbReference type="Pfam" id="PF13628"/>
    </source>
</evidence>
<dbReference type="PANTHER" id="PTHR38593:SF1">
    <property type="entry name" value="BLR2558 PROTEIN"/>
    <property type="match status" value="1"/>
</dbReference>
<dbReference type="eggNOG" id="COG3652">
    <property type="taxonomic scope" value="Bacteria"/>
</dbReference>
<dbReference type="Proteomes" id="UP000014174">
    <property type="component" value="Unassembled WGS sequence"/>
</dbReference>
<gene>
    <name evidence="4" type="ORF">ADIARSV_1384</name>
</gene>
<dbReference type="Gene3D" id="1.20.1260.10">
    <property type="match status" value="1"/>
</dbReference>
<dbReference type="STRING" id="1150600.ADIARSV_1384"/>
<evidence type="ECO:0000256" key="2">
    <source>
        <dbReference type="SAM" id="SignalP"/>
    </source>
</evidence>
<feature type="domain" description="DUF4142" evidence="3">
    <location>
        <begin position="42"/>
        <end position="177"/>
    </location>
</feature>
<dbReference type="Pfam" id="PF13628">
    <property type="entry name" value="DUF4142"/>
    <property type="match status" value="1"/>
</dbReference>
<accession>R9GUL5</accession>
<dbReference type="EMBL" id="AQPN01000051">
    <property type="protein sequence ID" value="EOR95383.1"/>
    <property type="molecule type" value="Genomic_DNA"/>
</dbReference>
<evidence type="ECO:0000256" key="1">
    <source>
        <dbReference type="SAM" id="MobiDB-lite"/>
    </source>
</evidence>
<name>R9GUL5_9SPHI</name>
<dbReference type="AlphaFoldDB" id="R9GUL5"/>
<sequence>MKKLSSVLLFMALIVTSCSNNSSSTNQEGSDSTTQNSSLDRNDRSFLYKAANSSMMEFELSKMALAKSRNERIKSFSSMLMNDHTDAEEELRTIASQKGLALPTSLTAGSKKEVDKLQKKDGVQFDKDYIKVVLSSHRKAVRDFKEATKDTEDSDVKDFASRTLPILNMHLDSANAINKGVKTFVEPNNITEGMKTNPLK</sequence>
<comment type="caution">
    <text evidence="4">The sequence shown here is derived from an EMBL/GenBank/DDBJ whole genome shotgun (WGS) entry which is preliminary data.</text>
</comment>